<dbReference type="CDD" id="cd02798">
    <property type="entry name" value="tRNA_bind_CsaA"/>
    <property type="match status" value="1"/>
</dbReference>
<dbReference type="Proteomes" id="UP001501436">
    <property type="component" value="Unassembled WGS sequence"/>
</dbReference>
<gene>
    <name evidence="5" type="ORF">GCM10023313_39110</name>
</gene>
<dbReference type="NCBIfam" id="TIGR02222">
    <property type="entry name" value="chap_CsaA"/>
    <property type="match status" value="1"/>
</dbReference>
<organism evidence="5 6">
    <name type="scientific">Mucilaginibacter defluvii</name>
    <dbReference type="NCBI Taxonomy" id="1196019"/>
    <lineage>
        <taxon>Bacteria</taxon>
        <taxon>Pseudomonadati</taxon>
        <taxon>Bacteroidota</taxon>
        <taxon>Sphingobacteriia</taxon>
        <taxon>Sphingobacteriales</taxon>
        <taxon>Sphingobacteriaceae</taxon>
        <taxon>Mucilaginibacter</taxon>
    </lineage>
</organism>
<dbReference type="SUPFAM" id="SSF50249">
    <property type="entry name" value="Nucleic acid-binding proteins"/>
    <property type="match status" value="1"/>
</dbReference>
<comment type="caution">
    <text evidence="5">The sequence shown here is derived from an EMBL/GenBank/DDBJ whole genome shotgun (WGS) entry which is preliminary data.</text>
</comment>
<evidence type="ECO:0000256" key="2">
    <source>
        <dbReference type="ARBA" id="ARBA00022884"/>
    </source>
</evidence>
<reference evidence="6" key="1">
    <citation type="journal article" date="2019" name="Int. J. Syst. Evol. Microbiol.">
        <title>The Global Catalogue of Microorganisms (GCM) 10K type strain sequencing project: providing services to taxonomists for standard genome sequencing and annotation.</title>
        <authorList>
            <consortium name="The Broad Institute Genomics Platform"/>
            <consortium name="The Broad Institute Genome Sequencing Center for Infectious Disease"/>
            <person name="Wu L."/>
            <person name="Ma J."/>
        </authorList>
    </citation>
    <scope>NUCLEOTIDE SEQUENCE [LARGE SCALE GENOMIC DNA]</scope>
    <source>
        <strain evidence="6">JCM 18283</strain>
    </source>
</reference>
<dbReference type="InterPro" id="IPR012340">
    <property type="entry name" value="NA-bd_OB-fold"/>
</dbReference>
<dbReference type="Gene3D" id="2.40.50.140">
    <property type="entry name" value="Nucleic acid-binding proteins"/>
    <property type="match status" value="1"/>
</dbReference>
<dbReference type="EMBL" id="BAABJI010000004">
    <property type="protein sequence ID" value="GAA4930425.1"/>
    <property type="molecule type" value="Genomic_DNA"/>
</dbReference>
<keyword evidence="2 3" id="KW-0694">RNA-binding</keyword>
<evidence type="ECO:0000256" key="1">
    <source>
        <dbReference type="ARBA" id="ARBA00022555"/>
    </source>
</evidence>
<dbReference type="Pfam" id="PF01588">
    <property type="entry name" value="tRNA_bind"/>
    <property type="match status" value="1"/>
</dbReference>
<keyword evidence="1 3" id="KW-0820">tRNA-binding</keyword>
<dbReference type="PROSITE" id="PS50886">
    <property type="entry name" value="TRBD"/>
    <property type="match status" value="1"/>
</dbReference>
<name>A0ABP9G6B4_9SPHI</name>
<evidence type="ECO:0000313" key="6">
    <source>
        <dbReference type="Proteomes" id="UP001501436"/>
    </source>
</evidence>
<dbReference type="NCBIfam" id="NF007494">
    <property type="entry name" value="PRK10089.1-3"/>
    <property type="match status" value="1"/>
</dbReference>
<dbReference type="InterPro" id="IPR008231">
    <property type="entry name" value="CsaA"/>
</dbReference>
<keyword evidence="6" id="KW-1185">Reference proteome</keyword>
<sequence>MRFFYLCTYMETISWNDFEKVELRAGTVLEALDYPEAHKPAYKVRVDFGEFGIKWSSAQITKHYSKEELVGRQIVGVINFSKKQIGKFMSEFLVTGFADENGDIVLTAIERPVPNGHKLI</sequence>
<evidence type="ECO:0000313" key="5">
    <source>
        <dbReference type="EMBL" id="GAA4930425.1"/>
    </source>
</evidence>
<evidence type="ECO:0000259" key="4">
    <source>
        <dbReference type="PROSITE" id="PS50886"/>
    </source>
</evidence>
<dbReference type="InterPro" id="IPR051270">
    <property type="entry name" value="Tyrosine-tRNA_ligase_regulator"/>
</dbReference>
<protein>
    <submittedName>
        <fullName evidence="5">tRNA-binding protein</fullName>
    </submittedName>
</protein>
<dbReference type="PANTHER" id="PTHR11586">
    <property type="entry name" value="TRNA-AMINOACYLATION COFACTOR ARC1 FAMILY MEMBER"/>
    <property type="match status" value="1"/>
</dbReference>
<dbReference type="InterPro" id="IPR002547">
    <property type="entry name" value="tRNA-bd_dom"/>
</dbReference>
<evidence type="ECO:0000256" key="3">
    <source>
        <dbReference type="PROSITE-ProRule" id="PRU00209"/>
    </source>
</evidence>
<dbReference type="PANTHER" id="PTHR11586:SF37">
    <property type="entry name" value="TRNA-BINDING DOMAIN-CONTAINING PROTEIN"/>
    <property type="match status" value="1"/>
</dbReference>
<accession>A0ABP9G6B4</accession>
<dbReference type="NCBIfam" id="NF007495">
    <property type="entry name" value="PRK10089.1-4"/>
    <property type="match status" value="1"/>
</dbReference>
<feature type="domain" description="TRNA-binding" evidence="4">
    <location>
        <begin position="17"/>
        <end position="120"/>
    </location>
</feature>
<proteinExistence type="predicted"/>